<name>A0AA37XBS0_9MICO</name>
<organism evidence="1 2">
    <name type="scientific">Arenivirga flava</name>
    <dbReference type="NCBI Taxonomy" id="1930060"/>
    <lineage>
        <taxon>Bacteria</taxon>
        <taxon>Bacillati</taxon>
        <taxon>Actinomycetota</taxon>
        <taxon>Actinomycetes</taxon>
        <taxon>Micrococcales</taxon>
        <taxon>Microbacteriaceae</taxon>
        <taxon>Arenivirga</taxon>
    </lineage>
</organism>
<evidence type="ECO:0000313" key="1">
    <source>
        <dbReference type="EMBL" id="GMA28963.1"/>
    </source>
</evidence>
<proteinExistence type="predicted"/>
<sequence length="63" mass="6783">MLADRADRSARVDLSLLDLLPGESRVITLTADGPLDPAAVLDPRVLRSTNQLLGEAVGQPFER</sequence>
<keyword evidence="2" id="KW-1185">Reference proteome</keyword>
<dbReference type="Proteomes" id="UP001157160">
    <property type="component" value="Unassembled WGS sequence"/>
</dbReference>
<dbReference type="EMBL" id="BSUL01000001">
    <property type="protein sequence ID" value="GMA28963.1"/>
    <property type="molecule type" value="Genomic_DNA"/>
</dbReference>
<comment type="caution">
    <text evidence="1">The sequence shown here is derived from an EMBL/GenBank/DDBJ whole genome shotgun (WGS) entry which is preliminary data.</text>
</comment>
<evidence type="ECO:0000313" key="2">
    <source>
        <dbReference type="Proteomes" id="UP001157160"/>
    </source>
</evidence>
<dbReference type="AlphaFoldDB" id="A0AA37XBS0"/>
<reference evidence="1 2" key="1">
    <citation type="journal article" date="2014" name="Int. J. Syst. Evol. Microbiol.">
        <title>Complete genome sequence of Corynebacterium casei LMG S-19264T (=DSM 44701T), isolated from a smear-ripened cheese.</title>
        <authorList>
            <consortium name="US DOE Joint Genome Institute (JGI-PGF)"/>
            <person name="Walter F."/>
            <person name="Albersmeier A."/>
            <person name="Kalinowski J."/>
            <person name="Ruckert C."/>
        </authorList>
    </citation>
    <scope>NUCLEOTIDE SEQUENCE [LARGE SCALE GENOMIC DNA]</scope>
    <source>
        <strain evidence="1 2">NBRC 112289</strain>
    </source>
</reference>
<protein>
    <submittedName>
        <fullName evidence="1">Uncharacterized protein</fullName>
    </submittedName>
</protein>
<accession>A0AA37XBS0</accession>
<gene>
    <name evidence="1" type="ORF">GCM10025874_22160</name>
</gene>